<evidence type="ECO:0000313" key="9">
    <source>
        <dbReference type="RefSeq" id="XP_014675175.1"/>
    </source>
</evidence>
<dbReference type="GeneID" id="106815254"/>
<evidence type="ECO:0000256" key="5">
    <source>
        <dbReference type="ARBA" id="ARBA00023136"/>
    </source>
</evidence>
<accession>A0ABM1ESK4</accession>
<evidence type="ECO:0000313" key="8">
    <source>
        <dbReference type="Proteomes" id="UP000695022"/>
    </source>
</evidence>
<dbReference type="InterPro" id="IPR013525">
    <property type="entry name" value="ABC2_TM"/>
</dbReference>
<reference evidence="9" key="1">
    <citation type="submission" date="2025-08" db="UniProtKB">
        <authorList>
            <consortium name="RefSeq"/>
        </authorList>
    </citation>
    <scope>IDENTIFICATION</scope>
</reference>
<protein>
    <submittedName>
        <fullName evidence="9">ABC transporter G family member 22-like</fullName>
    </submittedName>
</protein>
<evidence type="ECO:0000256" key="1">
    <source>
        <dbReference type="ARBA" id="ARBA00004141"/>
    </source>
</evidence>
<feature type="non-terminal residue" evidence="9">
    <location>
        <position position="310"/>
    </location>
</feature>
<dbReference type="Pfam" id="PF01061">
    <property type="entry name" value="ABC2_membrane"/>
    <property type="match status" value="1"/>
</dbReference>
<dbReference type="PANTHER" id="PTHR48041:SF63">
    <property type="entry name" value="EARLY GENE AT 23, ISOFORM C"/>
    <property type="match status" value="1"/>
</dbReference>
<evidence type="ECO:0000256" key="4">
    <source>
        <dbReference type="ARBA" id="ARBA00022989"/>
    </source>
</evidence>
<evidence type="ECO:0000256" key="2">
    <source>
        <dbReference type="ARBA" id="ARBA00022448"/>
    </source>
</evidence>
<dbReference type="SUPFAM" id="SSF52540">
    <property type="entry name" value="P-loop containing nucleoside triphosphate hydrolases"/>
    <property type="match status" value="1"/>
</dbReference>
<keyword evidence="5 6" id="KW-0472">Membrane</keyword>
<comment type="subcellular location">
    <subcellularLocation>
        <location evidence="1">Membrane</location>
        <topology evidence="1">Multi-pass membrane protein</topology>
    </subcellularLocation>
</comment>
<proteinExistence type="predicted"/>
<evidence type="ECO:0000256" key="6">
    <source>
        <dbReference type="SAM" id="Phobius"/>
    </source>
</evidence>
<keyword evidence="3 6" id="KW-0812">Transmembrane</keyword>
<feature type="non-terminal residue" evidence="9">
    <location>
        <position position="1"/>
    </location>
</feature>
<feature type="transmembrane region" description="Helical" evidence="6">
    <location>
        <begin position="215"/>
        <end position="234"/>
    </location>
</feature>
<feature type="domain" description="ABC-2 type transporter transmembrane" evidence="7">
    <location>
        <begin position="194"/>
        <end position="310"/>
    </location>
</feature>
<dbReference type="Proteomes" id="UP000695022">
    <property type="component" value="Unplaced"/>
</dbReference>
<dbReference type="InterPro" id="IPR050352">
    <property type="entry name" value="ABCG_transporters"/>
</dbReference>
<feature type="transmembrane region" description="Helical" evidence="6">
    <location>
        <begin position="246"/>
        <end position="267"/>
    </location>
</feature>
<sequence length="310" mass="36273">EPTTGLDSHHAYDMMMMLKLYTEKERKTVVVTIHQPSSQIFHMFDRLLLLSGGHVAYFGESNKILNYFSNLGLHCTPHYNPADFILEAVSTDEEVHERIINSYLEMRESMEEFGLTQLDEIDLDDTESVIDMNFMNNTSNNLVMTRCDQEPVRSMMTHRPAHGSTQTKRQHHLHSIKKWYEDYYDEKWPTCFWTQYTVLNKRDFIQAKNKILSKWAAIQVVSVAIMAGLVWFQIERTEERLTDRKGILFFTIIYWMVTPMMATLSAFPEEREVLNKERSAGVYRLSAYYLAKLTSELPLAVTLPTLYLII</sequence>
<dbReference type="RefSeq" id="XP_014675175.1">
    <property type="nucleotide sequence ID" value="XM_014819689.1"/>
</dbReference>
<dbReference type="PANTHER" id="PTHR48041">
    <property type="entry name" value="ABC TRANSPORTER G FAMILY MEMBER 28"/>
    <property type="match status" value="1"/>
</dbReference>
<keyword evidence="2" id="KW-0813">Transport</keyword>
<dbReference type="InterPro" id="IPR027417">
    <property type="entry name" value="P-loop_NTPase"/>
</dbReference>
<gene>
    <name evidence="9" type="primary">LOC106815254</name>
</gene>
<name>A0ABM1ESK4_PRICU</name>
<keyword evidence="8" id="KW-1185">Reference proteome</keyword>
<keyword evidence="4 6" id="KW-1133">Transmembrane helix</keyword>
<evidence type="ECO:0000259" key="7">
    <source>
        <dbReference type="Pfam" id="PF01061"/>
    </source>
</evidence>
<dbReference type="Gene3D" id="3.40.50.300">
    <property type="entry name" value="P-loop containing nucleotide triphosphate hydrolases"/>
    <property type="match status" value="1"/>
</dbReference>
<evidence type="ECO:0000256" key="3">
    <source>
        <dbReference type="ARBA" id="ARBA00022692"/>
    </source>
</evidence>
<organism evidence="8 9">
    <name type="scientific">Priapulus caudatus</name>
    <name type="common">Priapulid worm</name>
    <dbReference type="NCBI Taxonomy" id="37621"/>
    <lineage>
        <taxon>Eukaryota</taxon>
        <taxon>Metazoa</taxon>
        <taxon>Ecdysozoa</taxon>
        <taxon>Scalidophora</taxon>
        <taxon>Priapulida</taxon>
        <taxon>Priapulimorpha</taxon>
        <taxon>Priapulimorphida</taxon>
        <taxon>Priapulidae</taxon>
        <taxon>Priapulus</taxon>
    </lineage>
</organism>